<gene>
    <name evidence="1" type="ORF">GCM10010411_74660</name>
</gene>
<dbReference type="EMBL" id="BAAATD010000013">
    <property type="protein sequence ID" value="GAA2626737.1"/>
    <property type="molecule type" value="Genomic_DNA"/>
</dbReference>
<dbReference type="PANTHER" id="PTHR36221">
    <property type="entry name" value="DUF742 DOMAIN-CONTAINING PROTEIN"/>
    <property type="match status" value="1"/>
</dbReference>
<accession>A0ABN3QHW1</accession>
<protein>
    <submittedName>
        <fullName evidence="1">DUF742 domain-containing protein</fullName>
    </submittedName>
</protein>
<dbReference type="Pfam" id="PF05331">
    <property type="entry name" value="DUF742"/>
    <property type="match status" value="1"/>
</dbReference>
<reference evidence="1 2" key="1">
    <citation type="journal article" date="2019" name="Int. J. Syst. Evol. Microbiol.">
        <title>The Global Catalogue of Microorganisms (GCM) 10K type strain sequencing project: providing services to taxonomists for standard genome sequencing and annotation.</title>
        <authorList>
            <consortium name="The Broad Institute Genomics Platform"/>
            <consortium name="The Broad Institute Genome Sequencing Center for Infectious Disease"/>
            <person name="Wu L."/>
            <person name="Ma J."/>
        </authorList>
    </citation>
    <scope>NUCLEOTIDE SEQUENCE [LARGE SCALE GENOMIC DNA]</scope>
    <source>
        <strain evidence="1 2">JCM 6833</strain>
    </source>
</reference>
<evidence type="ECO:0000313" key="2">
    <source>
        <dbReference type="Proteomes" id="UP001501509"/>
    </source>
</evidence>
<name>A0ABN3QHW1_9ACTN</name>
<organism evidence="1 2">
    <name type="scientific">Actinomadura fulvescens</name>
    <dbReference type="NCBI Taxonomy" id="46160"/>
    <lineage>
        <taxon>Bacteria</taxon>
        <taxon>Bacillati</taxon>
        <taxon>Actinomycetota</taxon>
        <taxon>Actinomycetes</taxon>
        <taxon>Streptosporangiales</taxon>
        <taxon>Thermomonosporaceae</taxon>
        <taxon>Actinomadura</taxon>
    </lineage>
</organism>
<sequence>MTGSRAGAWADQDEEKVRPYVLTGGRTRPRHSMRLVSLLEARGTAPPGLAPEAGQAVRLCRDRPRSVAEIAAAIGQPACITKIILSNLIDAGLVMLVVPRTVDDPMQLLEALRAGLQRRFSDVA</sequence>
<dbReference type="Proteomes" id="UP001501509">
    <property type="component" value="Unassembled WGS sequence"/>
</dbReference>
<comment type="caution">
    <text evidence="1">The sequence shown here is derived from an EMBL/GenBank/DDBJ whole genome shotgun (WGS) entry which is preliminary data.</text>
</comment>
<dbReference type="InterPro" id="IPR007995">
    <property type="entry name" value="DUF742"/>
</dbReference>
<evidence type="ECO:0000313" key="1">
    <source>
        <dbReference type="EMBL" id="GAA2626737.1"/>
    </source>
</evidence>
<dbReference type="RefSeq" id="WP_344547214.1">
    <property type="nucleotide sequence ID" value="NZ_BAAATD010000013.1"/>
</dbReference>
<keyword evidence="2" id="KW-1185">Reference proteome</keyword>
<proteinExistence type="predicted"/>
<dbReference type="PANTHER" id="PTHR36221:SF1">
    <property type="entry name" value="DUF742 DOMAIN-CONTAINING PROTEIN"/>
    <property type="match status" value="1"/>
</dbReference>